<protein>
    <submittedName>
        <fullName evidence="1">Uncharacterized protein</fullName>
    </submittedName>
</protein>
<organism evidence="1">
    <name type="scientific">marine sediment metagenome</name>
    <dbReference type="NCBI Taxonomy" id="412755"/>
    <lineage>
        <taxon>unclassified sequences</taxon>
        <taxon>metagenomes</taxon>
        <taxon>ecological metagenomes</taxon>
    </lineage>
</organism>
<evidence type="ECO:0000313" key="1">
    <source>
        <dbReference type="EMBL" id="GAG97761.1"/>
    </source>
</evidence>
<proteinExistence type="predicted"/>
<gene>
    <name evidence="1" type="ORF">S01H4_37121</name>
</gene>
<name>X1DMU9_9ZZZZ</name>
<comment type="caution">
    <text evidence="1">The sequence shown here is derived from an EMBL/GenBank/DDBJ whole genome shotgun (WGS) entry which is preliminary data.</text>
</comment>
<dbReference type="AlphaFoldDB" id="X1DMU9"/>
<dbReference type="EMBL" id="BART01019912">
    <property type="protein sequence ID" value="GAG97761.1"/>
    <property type="molecule type" value="Genomic_DNA"/>
</dbReference>
<reference evidence="1" key="1">
    <citation type="journal article" date="2014" name="Front. Microbiol.">
        <title>High frequency of phylogenetically diverse reductive dehalogenase-homologous genes in deep subseafloor sedimentary metagenomes.</title>
        <authorList>
            <person name="Kawai M."/>
            <person name="Futagami T."/>
            <person name="Toyoda A."/>
            <person name="Takaki Y."/>
            <person name="Nishi S."/>
            <person name="Hori S."/>
            <person name="Arai W."/>
            <person name="Tsubouchi T."/>
            <person name="Morono Y."/>
            <person name="Uchiyama I."/>
            <person name="Ito T."/>
            <person name="Fujiyama A."/>
            <person name="Inagaki F."/>
            <person name="Takami H."/>
        </authorList>
    </citation>
    <scope>NUCLEOTIDE SEQUENCE</scope>
    <source>
        <strain evidence="1">Expedition CK06-06</strain>
    </source>
</reference>
<feature type="non-terminal residue" evidence="1">
    <location>
        <position position="1"/>
    </location>
</feature>
<accession>X1DMU9</accession>
<sequence>LVRFGNSIEDCQVEQAADSHFMIRRITSSLLIGGAGLFQAEAMGRILFKGVEGSVTWDSQLDRPDPLCKAPSDEIIDSVHDWCSAICQNDPLRRAVDDAHMALTYPYEALVFVYRGLEWLKMSQKIGWKDLANDYG</sequence>